<dbReference type="EMBL" id="CALNXJ010000058">
    <property type="protein sequence ID" value="CAH3155603.1"/>
    <property type="molecule type" value="Genomic_DNA"/>
</dbReference>
<dbReference type="Pfam" id="PF13837">
    <property type="entry name" value="Myb_DNA-bind_4"/>
    <property type="match status" value="1"/>
</dbReference>
<evidence type="ECO:0000256" key="1">
    <source>
        <dbReference type="SAM" id="MobiDB-lite"/>
    </source>
</evidence>
<feature type="domain" description="Myb-like" evidence="2">
    <location>
        <begin position="81"/>
        <end position="145"/>
    </location>
</feature>
<proteinExistence type="predicted"/>
<feature type="compositionally biased region" description="Low complexity" evidence="1">
    <location>
        <begin position="191"/>
        <end position="201"/>
    </location>
</feature>
<comment type="caution">
    <text evidence="3">The sequence shown here is derived from an EMBL/GenBank/DDBJ whole genome shotgun (WGS) entry which is preliminary data.</text>
</comment>
<name>A0AAU9XRK9_9CNID</name>
<feature type="region of interest" description="Disordered" evidence="1">
    <location>
        <begin position="25"/>
        <end position="70"/>
    </location>
</feature>
<organism evidence="3 4">
    <name type="scientific">Pocillopora meandrina</name>
    <dbReference type="NCBI Taxonomy" id="46732"/>
    <lineage>
        <taxon>Eukaryota</taxon>
        <taxon>Metazoa</taxon>
        <taxon>Cnidaria</taxon>
        <taxon>Anthozoa</taxon>
        <taxon>Hexacorallia</taxon>
        <taxon>Scleractinia</taxon>
        <taxon>Astrocoeniina</taxon>
        <taxon>Pocilloporidae</taxon>
        <taxon>Pocillopora</taxon>
    </lineage>
</organism>
<dbReference type="Gene3D" id="1.10.10.60">
    <property type="entry name" value="Homeodomain-like"/>
    <property type="match status" value="1"/>
</dbReference>
<evidence type="ECO:0000313" key="4">
    <source>
        <dbReference type="Proteomes" id="UP001159428"/>
    </source>
</evidence>
<gene>
    <name evidence="3" type="ORF">PMEA_00028120</name>
</gene>
<dbReference type="PANTHER" id="PTHR47595">
    <property type="entry name" value="HEAT SHOCK 70 KDA PROTEIN 14"/>
    <property type="match status" value="1"/>
</dbReference>
<feature type="region of interest" description="Disordered" evidence="1">
    <location>
        <begin position="191"/>
        <end position="256"/>
    </location>
</feature>
<sequence>MEGRYPYYSPPGSFPVDFRYYNHPQVRPDLQLPGPSGVLAVGDPASRSTSPTTTSSNSPSGSTDGTVNDALDVEAEDAAQSNRKQYDKWTNEEEKALINLWTDRHERLESKDARKIWEEIAREINRRFGTIRSGEKCQKKMKYLIERYKKAKDWNSHQTGGHRWKTVFYDEIDAVLGCRDVVTLRNVAEAGASASTSAAKSDATESKDNELLGQDTSPEARTERKKKRKRARPQEGDEEGDLIKASLVGMEKQRKEMNTMMENCRKYSSGIAGSL</sequence>
<dbReference type="AlphaFoldDB" id="A0AAU9XRK9"/>
<dbReference type="InterPro" id="IPR044822">
    <property type="entry name" value="Myb_DNA-bind_4"/>
</dbReference>
<reference evidence="3 4" key="1">
    <citation type="submission" date="2022-05" db="EMBL/GenBank/DDBJ databases">
        <authorList>
            <consortium name="Genoscope - CEA"/>
            <person name="William W."/>
        </authorList>
    </citation>
    <scope>NUCLEOTIDE SEQUENCE [LARGE SCALE GENOMIC DNA]</scope>
</reference>
<protein>
    <recommendedName>
        <fullName evidence="2">Myb-like domain-containing protein</fullName>
    </recommendedName>
</protein>
<dbReference type="InterPro" id="IPR001005">
    <property type="entry name" value="SANT/Myb"/>
</dbReference>
<dbReference type="PANTHER" id="PTHR47595:SF1">
    <property type="entry name" value="MYB_SANT-LIKE DNA-BINDING DOMAIN-CONTAINING PROTEIN"/>
    <property type="match status" value="1"/>
</dbReference>
<accession>A0AAU9XRK9</accession>
<evidence type="ECO:0000259" key="2">
    <source>
        <dbReference type="PROSITE" id="PS50090"/>
    </source>
</evidence>
<dbReference type="PROSITE" id="PS50090">
    <property type="entry name" value="MYB_LIKE"/>
    <property type="match status" value="1"/>
</dbReference>
<keyword evidence="4" id="KW-1185">Reference proteome</keyword>
<evidence type="ECO:0000313" key="3">
    <source>
        <dbReference type="EMBL" id="CAH3155603.1"/>
    </source>
</evidence>
<feature type="compositionally biased region" description="Low complexity" evidence="1">
    <location>
        <begin position="46"/>
        <end position="66"/>
    </location>
</feature>
<dbReference type="Proteomes" id="UP001159428">
    <property type="component" value="Unassembled WGS sequence"/>
</dbReference>